<dbReference type="RefSeq" id="WP_016123596.1">
    <property type="nucleotide sequence ID" value="NZ_KB976838.1"/>
</dbReference>
<feature type="transmembrane region" description="Helical" evidence="1">
    <location>
        <begin position="73"/>
        <end position="93"/>
    </location>
</feature>
<dbReference type="Proteomes" id="UP000014028">
    <property type="component" value="Unassembled WGS sequence"/>
</dbReference>
<gene>
    <name evidence="2" type="ORF">IKC_06415</name>
</gene>
<dbReference type="AlphaFoldDB" id="A0A9W5R2C6"/>
<keyword evidence="1" id="KW-1133">Transmembrane helix</keyword>
<feature type="transmembrane region" description="Helical" evidence="1">
    <location>
        <begin position="138"/>
        <end position="158"/>
    </location>
</feature>
<sequence>MKSIKVIARFRFFLSFLACIALITQFVTRAKVQPFNPINFFSFFTIESNILVAFILLLSSVGIATFGKSEEFGILRGAVTVYILTTGLIYFLLLRGLEESLQTVIPWVNVVLHYIMPIAMLLDWIMNPPTKEITWKHTVSWLIFPSLYVVYSLIRGSFVNWYPYPFLDPRIGGYDRVFFYSVGISVVIGVVCIVVKVVGNRNSKEEASNLRG</sequence>
<evidence type="ECO:0000313" key="2">
    <source>
        <dbReference type="EMBL" id="EOQ04831.1"/>
    </source>
</evidence>
<name>A0A9W5R2C6_BACCE</name>
<comment type="caution">
    <text evidence="2">The sequence shown here is derived from an EMBL/GenBank/DDBJ whole genome shotgun (WGS) entry which is preliminary data.</text>
</comment>
<keyword evidence="1" id="KW-0472">Membrane</keyword>
<organism evidence="2 3">
    <name type="scientific">Bacillus cereus VD184</name>
    <dbReference type="NCBI Taxonomy" id="1053242"/>
    <lineage>
        <taxon>Bacteria</taxon>
        <taxon>Bacillati</taxon>
        <taxon>Bacillota</taxon>
        <taxon>Bacilli</taxon>
        <taxon>Bacillales</taxon>
        <taxon>Bacillaceae</taxon>
        <taxon>Bacillus</taxon>
        <taxon>Bacillus cereus group</taxon>
    </lineage>
</organism>
<proteinExistence type="predicted"/>
<feature type="transmembrane region" description="Helical" evidence="1">
    <location>
        <begin position="40"/>
        <end position="66"/>
    </location>
</feature>
<accession>A0A9W5R2C6</accession>
<keyword evidence="1" id="KW-0812">Transmembrane</keyword>
<feature type="transmembrane region" description="Helical" evidence="1">
    <location>
        <begin position="105"/>
        <end position="126"/>
    </location>
</feature>
<feature type="transmembrane region" description="Helical" evidence="1">
    <location>
        <begin position="178"/>
        <end position="198"/>
    </location>
</feature>
<protein>
    <submittedName>
        <fullName evidence="2">Integral membrane protein</fullName>
    </submittedName>
</protein>
<evidence type="ECO:0000256" key="1">
    <source>
        <dbReference type="SAM" id="Phobius"/>
    </source>
</evidence>
<dbReference type="NCBIfam" id="NF038065">
    <property type="entry name" value="Pr6Pr"/>
    <property type="match status" value="1"/>
</dbReference>
<dbReference type="EMBL" id="AHFK01000082">
    <property type="protein sequence ID" value="EOQ04831.1"/>
    <property type="molecule type" value="Genomic_DNA"/>
</dbReference>
<reference evidence="2 3" key="1">
    <citation type="submission" date="2012-12" db="EMBL/GenBank/DDBJ databases">
        <title>The Genome Sequence of Bacillus cereus VD184.</title>
        <authorList>
            <consortium name="The Broad Institute Genome Sequencing Platform"/>
            <consortium name="The Broad Institute Genome Sequencing Center for Infectious Disease"/>
            <person name="Feldgarden M."/>
            <person name="Van der Auwera G.A."/>
            <person name="Mahillon J."/>
            <person name="Duprez V."/>
            <person name="Timmery S."/>
            <person name="Mattelet C."/>
            <person name="Dierick K."/>
            <person name="Sun M."/>
            <person name="Yu Z."/>
            <person name="Zhu L."/>
            <person name="Hu X."/>
            <person name="Shank E.B."/>
            <person name="Swiecicka I."/>
            <person name="Hansen B.M."/>
            <person name="Andrup L."/>
            <person name="Walker B."/>
            <person name="Young S.K."/>
            <person name="Zeng Q."/>
            <person name="Gargeya S."/>
            <person name="Fitzgerald M."/>
            <person name="Haas B."/>
            <person name="Abouelleil A."/>
            <person name="Alvarado L."/>
            <person name="Arachchi H.M."/>
            <person name="Berlin A.M."/>
            <person name="Chapman S.B."/>
            <person name="Dewar J."/>
            <person name="Goldberg J."/>
            <person name="Griggs A."/>
            <person name="Gujja S."/>
            <person name="Hansen M."/>
            <person name="Howarth C."/>
            <person name="Imamovic A."/>
            <person name="Larimer J."/>
            <person name="McCowan C."/>
            <person name="Murphy C."/>
            <person name="Neiman D."/>
            <person name="Pearson M."/>
            <person name="Priest M."/>
            <person name="Roberts A."/>
            <person name="Saif S."/>
            <person name="Shea T."/>
            <person name="Sisk P."/>
            <person name="Sykes S."/>
            <person name="Wortman J."/>
            <person name="Nusbaum C."/>
            <person name="Birren B."/>
        </authorList>
    </citation>
    <scope>NUCLEOTIDE SEQUENCE [LARGE SCALE GENOMIC DNA]</scope>
    <source>
        <strain evidence="2 3">VD184</strain>
    </source>
</reference>
<evidence type="ECO:0000313" key="3">
    <source>
        <dbReference type="Proteomes" id="UP000014028"/>
    </source>
</evidence>
<dbReference type="InterPro" id="IPR049713">
    <property type="entry name" value="Pr6Pr-like"/>
</dbReference>